<dbReference type="Gene3D" id="3.55.50.30">
    <property type="match status" value="1"/>
</dbReference>
<gene>
    <name evidence="3" type="ORF">MKW35_10480</name>
</gene>
<keyword evidence="4" id="KW-1185">Reference proteome</keyword>
<dbReference type="InterPro" id="IPR012373">
    <property type="entry name" value="Ferrdict_sens_TM"/>
</dbReference>
<dbReference type="PIRSF" id="PIRSF018266">
    <property type="entry name" value="FecR"/>
    <property type="match status" value="1"/>
</dbReference>
<dbReference type="Gene3D" id="2.60.120.1440">
    <property type="match status" value="1"/>
</dbReference>
<dbReference type="RefSeq" id="WP_240573502.1">
    <property type="nucleotide sequence ID" value="NZ_CP136709.1"/>
</dbReference>
<dbReference type="Pfam" id="PF04773">
    <property type="entry name" value="FecR"/>
    <property type="match status" value="1"/>
</dbReference>
<evidence type="ECO:0000313" key="3">
    <source>
        <dbReference type="EMBL" id="MCH4553050.1"/>
    </source>
</evidence>
<organism evidence="3 4">
    <name type="scientific">Aestuariibaculum lutulentum</name>
    <dbReference type="NCBI Taxonomy" id="2920935"/>
    <lineage>
        <taxon>Bacteria</taxon>
        <taxon>Pseudomonadati</taxon>
        <taxon>Bacteroidota</taxon>
        <taxon>Flavobacteriia</taxon>
        <taxon>Flavobacteriales</taxon>
        <taxon>Flavobacteriaceae</taxon>
    </lineage>
</organism>
<dbReference type="InterPro" id="IPR006860">
    <property type="entry name" value="FecR"/>
</dbReference>
<dbReference type="InterPro" id="IPR032508">
    <property type="entry name" value="FecR_C"/>
</dbReference>
<dbReference type="Pfam" id="PF16344">
    <property type="entry name" value="FecR_C"/>
    <property type="match status" value="1"/>
</dbReference>
<dbReference type="EMBL" id="JAKVQD010000004">
    <property type="protein sequence ID" value="MCH4553050.1"/>
    <property type="molecule type" value="Genomic_DNA"/>
</dbReference>
<dbReference type="PANTHER" id="PTHR30273:SF2">
    <property type="entry name" value="PROTEIN FECR"/>
    <property type="match status" value="1"/>
</dbReference>
<name>A0ABS9RJC3_9FLAO</name>
<reference evidence="3" key="1">
    <citation type="submission" date="2022-02" db="EMBL/GenBank/DDBJ databases">
        <title>Aestuariibaculum sp., a marine bacterium isolated from sediment in Guangxi.</title>
        <authorList>
            <person name="Ying J."/>
        </authorList>
    </citation>
    <scope>NUCLEOTIDE SEQUENCE</scope>
    <source>
        <strain evidence="3">L182</strain>
    </source>
</reference>
<protein>
    <submittedName>
        <fullName evidence="3">DUF4974 domain-containing protein</fullName>
    </submittedName>
</protein>
<evidence type="ECO:0000313" key="4">
    <source>
        <dbReference type="Proteomes" id="UP001156141"/>
    </source>
</evidence>
<evidence type="ECO:0000259" key="2">
    <source>
        <dbReference type="Pfam" id="PF16344"/>
    </source>
</evidence>
<proteinExistence type="predicted"/>
<feature type="domain" description="Protein FecR C-terminal" evidence="2">
    <location>
        <begin position="306"/>
        <end position="376"/>
    </location>
</feature>
<accession>A0ABS9RJC3</accession>
<evidence type="ECO:0000259" key="1">
    <source>
        <dbReference type="Pfam" id="PF04773"/>
    </source>
</evidence>
<feature type="domain" description="FecR protein" evidence="1">
    <location>
        <begin position="165"/>
        <end position="264"/>
    </location>
</feature>
<comment type="caution">
    <text evidence="3">The sequence shown here is derived from an EMBL/GenBank/DDBJ whole genome shotgun (WGS) entry which is preliminary data.</text>
</comment>
<dbReference type="PANTHER" id="PTHR30273">
    <property type="entry name" value="PERIPLASMIC SIGNAL SENSOR AND SIGMA FACTOR ACTIVATOR FECR-RELATED"/>
    <property type="match status" value="1"/>
</dbReference>
<dbReference type="Proteomes" id="UP001156141">
    <property type="component" value="Unassembled WGS sequence"/>
</dbReference>
<sequence>MEFKLIIKKLNDTITEEENIQFESWYQESQRHRDYFEHVKNNYSDSINDIDIDKDAAWELLEEKIKASQNQTSSYWKYAVAAMVVILLSVPVFTKLLKESSSSQEFVTTKILPGVDKAILTLDDGTQIALENGANYEKENIVSNGEKIVYKSQAKKNNVVVYNTLSIPRGGEFSMELSDGTKVQLNSETQIKYPVNFIKGRTRQVELVYGEAYFEVSSSDENEGSKFFVLNNSQSIEVVGTKFNVKAYKDEDFIYTTLAEGKVQVESENGTFLLEPGEQTVFNTRTKEISKTITDVHAELAWIDGDFMFNKKPLLDIIKVLSRWYDVDFIIEGESIKHQKFNGQLSRKQNLEIILELIKTTEKLESYEIKGKTIILK</sequence>